<reference evidence="1" key="1">
    <citation type="submission" date="2016-02" db="EMBL/GenBank/DDBJ databases">
        <title>WGS assembly of Manihot esculenta.</title>
        <authorList>
            <person name="Bredeson J.V."/>
            <person name="Prochnik S.E."/>
            <person name="Lyons J.B."/>
            <person name="Schmutz J."/>
            <person name="Grimwood J."/>
            <person name="Vrebalov J."/>
            <person name="Bart R.S."/>
            <person name="Amuge T."/>
            <person name="Ferguson M.E."/>
            <person name="Green R."/>
            <person name="Putnam N."/>
            <person name="Stites J."/>
            <person name="Rounsley S."/>
            <person name="Rokhsar D.S."/>
        </authorList>
    </citation>
    <scope>NUCLEOTIDE SEQUENCE [LARGE SCALE GENOMIC DNA]</scope>
    <source>
        <tissue evidence="1">Leaf</tissue>
    </source>
</reference>
<organism evidence="1">
    <name type="scientific">Manihot esculenta</name>
    <name type="common">Cassava</name>
    <name type="synonym">Jatropha manihot</name>
    <dbReference type="NCBI Taxonomy" id="3983"/>
    <lineage>
        <taxon>Eukaryota</taxon>
        <taxon>Viridiplantae</taxon>
        <taxon>Streptophyta</taxon>
        <taxon>Embryophyta</taxon>
        <taxon>Tracheophyta</taxon>
        <taxon>Spermatophyta</taxon>
        <taxon>Magnoliopsida</taxon>
        <taxon>eudicotyledons</taxon>
        <taxon>Gunneridae</taxon>
        <taxon>Pentapetalae</taxon>
        <taxon>rosids</taxon>
        <taxon>fabids</taxon>
        <taxon>Malpighiales</taxon>
        <taxon>Euphorbiaceae</taxon>
        <taxon>Crotonoideae</taxon>
        <taxon>Manihoteae</taxon>
        <taxon>Manihot</taxon>
    </lineage>
</organism>
<name>A0A2C9W1A5_MANES</name>
<protein>
    <submittedName>
        <fullName evidence="1">Uncharacterized protein</fullName>
    </submittedName>
</protein>
<dbReference type="AlphaFoldDB" id="A0A2C9W1A5"/>
<gene>
    <name evidence="1" type="ORF">MANES_04G059200</name>
</gene>
<accession>A0A2C9W1A5</accession>
<sequence>MMTVVGESRGATSPLQSHDIPHHIKKQAISTSSFIFIFATYISQVPRFKW</sequence>
<proteinExistence type="predicted"/>
<dbReference type="EMBL" id="CM004390">
    <property type="protein sequence ID" value="OAY52118.1"/>
    <property type="molecule type" value="Genomic_DNA"/>
</dbReference>
<evidence type="ECO:0000313" key="1">
    <source>
        <dbReference type="EMBL" id="OAY52118.1"/>
    </source>
</evidence>